<name>A0A565BJP8_9BRAS</name>
<dbReference type="OrthoDB" id="1097374at2759"/>
<gene>
    <name evidence="1" type="ORF">ANE_LOCUS12011</name>
</gene>
<evidence type="ECO:0008006" key="3">
    <source>
        <dbReference type="Google" id="ProtNLM"/>
    </source>
</evidence>
<accession>A0A565BJP8</accession>
<evidence type="ECO:0000313" key="2">
    <source>
        <dbReference type="Proteomes" id="UP000489600"/>
    </source>
</evidence>
<dbReference type="AlphaFoldDB" id="A0A565BJP8"/>
<comment type="caution">
    <text evidence="1">The sequence shown here is derived from an EMBL/GenBank/DDBJ whole genome shotgun (WGS) entry which is preliminary data.</text>
</comment>
<proteinExistence type="predicted"/>
<protein>
    <recommendedName>
        <fullName evidence="3">Replication factor A C-terminal domain-containing protein</fullName>
    </recommendedName>
</protein>
<sequence>MFAGTYSYMLKQNVYNGCTPTNYFPICVGDLYLNTSPATRFYQHDEPQELECVRFRLEVIVDDETRFRLEVIVDDETDQGRFVIFDREARKLTNMLAEDLITFKGTTPTYASLKGLPSCLQELIGKKYIFQLNLTKFDFKAKEKTFSVSGIMSGPISSQAKLPNKKRISIERTNTRNNSDKKGKKLKLEDEAIAIKGTKRQSGRTKRMHRRHC</sequence>
<dbReference type="Gene3D" id="2.40.50.140">
    <property type="entry name" value="Nucleic acid-binding proteins"/>
    <property type="match status" value="1"/>
</dbReference>
<reference evidence="1" key="1">
    <citation type="submission" date="2019-07" db="EMBL/GenBank/DDBJ databases">
        <authorList>
            <person name="Dittberner H."/>
        </authorList>
    </citation>
    <scope>NUCLEOTIDE SEQUENCE [LARGE SCALE GENOMIC DNA]</scope>
</reference>
<evidence type="ECO:0000313" key="1">
    <source>
        <dbReference type="EMBL" id="VVB01567.1"/>
    </source>
</evidence>
<dbReference type="InterPro" id="IPR012340">
    <property type="entry name" value="NA-bd_OB-fold"/>
</dbReference>
<organism evidence="1 2">
    <name type="scientific">Arabis nemorensis</name>
    <dbReference type="NCBI Taxonomy" id="586526"/>
    <lineage>
        <taxon>Eukaryota</taxon>
        <taxon>Viridiplantae</taxon>
        <taxon>Streptophyta</taxon>
        <taxon>Embryophyta</taxon>
        <taxon>Tracheophyta</taxon>
        <taxon>Spermatophyta</taxon>
        <taxon>Magnoliopsida</taxon>
        <taxon>eudicotyledons</taxon>
        <taxon>Gunneridae</taxon>
        <taxon>Pentapetalae</taxon>
        <taxon>rosids</taxon>
        <taxon>malvids</taxon>
        <taxon>Brassicales</taxon>
        <taxon>Brassicaceae</taxon>
        <taxon>Arabideae</taxon>
        <taxon>Arabis</taxon>
    </lineage>
</organism>
<dbReference type="Proteomes" id="UP000489600">
    <property type="component" value="Unassembled WGS sequence"/>
</dbReference>
<dbReference type="SUPFAM" id="SSF50249">
    <property type="entry name" value="Nucleic acid-binding proteins"/>
    <property type="match status" value="1"/>
</dbReference>
<keyword evidence="2" id="KW-1185">Reference proteome</keyword>
<dbReference type="EMBL" id="CABITT030000004">
    <property type="protein sequence ID" value="VVB01567.1"/>
    <property type="molecule type" value="Genomic_DNA"/>
</dbReference>